<sequence length="160" mass="17722">MEKCSHKSRNNSWILWKMCGNAAVLLLLVLIVETLSVLAEGNQCGRPGRPVNGTVSTTGRFYFPGERVAYKCLEGFVLFGGEERTCQKNGSWSGDVPLCDFNLARGKRTLQSATLWSYAPEMAVDGNPDTCSFTPRGPEPRWWQVHLGHKFNVISVGVTI</sequence>
<dbReference type="Gene3D" id="2.60.120.260">
    <property type="entry name" value="Galactose-binding domain-like"/>
    <property type="match status" value="1"/>
</dbReference>
<accession>A0AAW0WU21</accession>
<dbReference type="InterPro" id="IPR035976">
    <property type="entry name" value="Sushi/SCR/CCP_sf"/>
</dbReference>
<evidence type="ECO:0000259" key="6">
    <source>
        <dbReference type="PROSITE" id="PS50923"/>
    </source>
</evidence>
<evidence type="ECO:0000313" key="8">
    <source>
        <dbReference type="Proteomes" id="UP001445076"/>
    </source>
</evidence>
<keyword evidence="3 4" id="KW-1015">Disulfide bond</keyword>
<dbReference type="Proteomes" id="UP001445076">
    <property type="component" value="Unassembled WGS sequence"/>
</dbReference>
<dbReference type="InterPro" id="IPR008979">
    <property type="entry name" value="Galactose-bd-like_sf"/>
</dbReference>
<evidence type="ECO:0000256" key="5">
    <source>
        <dbReference type="SAM" id="SignalP"/>
    </source>
</evidence>
<evidence type="ECO:0000256" key="1">
    <source>
        <dbReference type="ARBA" id="ARBA00022729"/>
    </source>
</evidence>
<protein>
    <recommendedName>
        <fullName evidence="6">Sushi domain-containing protein</fullName>
    </recommendedName>
</protein>
<dbReference type="EMBL" id="JARKIK010000062">
    <property type="protein sequence ID" value="KAK8730892.1"/>
    <property type="molecule type" value="Genomic_DNA"/>
</dbReference>
<dbReference type="Pfam" id="PF00084">
    <property type="entry name" value="Sushi"/>
    <property type="match status" value="1"/>
</dbReference>
<dbReference type="InterPro" id="IPR051277">
    <property type="entry name" value="SEZ6_CSMD_C4BPB_Regulators"/>
</dbReference>
<dbReference type="PANTHER" id="PTHR45656:SF4">
    <property type="entry name" value="PROTEIN CBR-CLEC-78"/>
    <property type="match status" value="1"/>
</dbReference>
<dbReference type="Gene3D" id="2.10.70.10">
    <property type="entry name" value="Complement Module, domain 1"/>
    <property type="match status" value="1"/>
</dbReference>
<evidence type="ECO:0000256" key="3">
    <source>
        <dbReference type="ARBA" id="ARBA00023157"/>
    </source>
</evidence>
<keyword evidence="8" id="KW-1185">Reference proteome</keyword>
<dbReference type="InterPro" id="IPR000436">
    <property type="entry name" value="Sushi_SCR_CCP_dom"/>
</dbReference>
<name>A0AAW0WU21_CHEQU</name>
<feature type="non-terminal residue" evidence="7">
    <location>
        <position position="160"/>
    </location>
</feature>
<comment type="caution">
    <text evidence="7">The sequence shown here is derived from an EMBL/GenBank/DDBJ whole genome shotgun (WGS) entry which is preliminary data.</text>
</comment>
<keyword evidence="1 5" id="KW-0732">Signal</keyword>
<feature type="domain" description="Sushi" evidence="6">
    <location>
        <begin position="42"/>
        <end position="101"/>
    </location>
</feature>
<organism evidence="7 8">
    <name type="scientific">Cherax quadricarinatus</name>
    <name type="common">Australian red claw crayfish</name>
    <dbReference type="NCBI Taxonomy" id="27406"/>
    <lineage>
        <taxon>Eukaryota</taxon>
        <taxon>Metazoa</taxon>
        <taxon>Ecdysozoa</taxon>
        <taxon>Arthropoda</taxon>
        <taxon>Crustacea</taxon>
        <taxon>Multicrustacea</taxon>
        <taxon>Malacostraca</taxon>
        <taxon>Eumalacostraca</taxon>
        <taxon>Eucarida</taxon>
        <taxon>Decapoda</taxon>
        <taxon>Pleocyemata</taxon>
        <taxon>Astacidea</taxon>
        <taxon>Parastacoidea</taxon>
        <taxon>Parastacidae</taxon>
        <taxon>Cherax</taxon>
    </lineage>
</organism>
<dbReference type="PROSITE" id="PS50923">
    <property type="entry name" value="SUSHI"/>
    <property type="match status" value="1"/>
</dbReference>
<keyword evidence="2" id="KW-0677">Repeat</keyword>
<dbReference type="AlphaFoldDB" id="A0AAW0WU21"/>
<evidence type="ECO:0000256" key="2">
    <source>
        <dbReference type="ARBA" id="ARBA00022737"/>
    </source>
</evidence>
<dbReference type="SMART" id="SM00032">
    <property type="entry name" value="CCP"/>
    <property type="match status" value="1"/>
</dbReference>
<evidence type="ECO:0000256" key="4">
    <source>
        <dbReference type="PROSITE-ProRule" id="PRU00302"/>
    </source>
</evidence>
<dbReference type="SUPFAM" id="SSF49785">
    <property type="entry name" value="Galactose-binding domain-like"/>
    <property type="match status" value="1"/>
</dbReference>
<feature type="signal peptide" evidence="5">
    <location>
        <begin position="1"/>
        <end position="39"/>
    </location>
</feature>
<feature type="disulfide bond" evidence="4">
    <location>
        <begin position="72"/>
        <end position="99"/>
    </location>
</feature>
<dbReference type="EMBL" id="JARKIK010000062">
    <property type="protein sequence ID" value="KAK8730891.1"/>
    <property type="molecule type" value="Genomic_DNA"/>
</dbReference>
<dbReference type="EMBL" id="JARKIK010000062">
    <property type="protein sequence ID" value="KAK8730890.1"/>
    <property type="molecule type" value="Genomic_DNA"/>
</dbReference>
<proteinExistence type="predicted"/>
<dbReference type="SUPFAM" id="SSF57535">
    <property type="entry name" value="Complement control module/SCR domain"/>
    <property type="match status" value="1"/>
</dbReference>
<gene>
    <name evidence="7" type="ORF">OTU49_007682</name>
</gene>
<comment type="caution">
    <text evidence="4">Lacks conserved residue(s) required for the propagation of feature annotation.</text>
</comment>
<keyword evidence="4" id="KW-0768">Sushi</keyword>
<dbReference type="CDD" id="cd00033">
    <property type="entry name" value="CCP"/>
    <property type="match status" value="1"/>
</dbReference>
<evidence type="ECO:0000313" key="7">
    <source>
        <dbReference type="EMBL" id="KAK8730891.1"/>
    </source>
</evidence>
<dbReference type="PANTHER" id="PTHR45656">
    <property type="entry name" value="PROTEIN CBR-CLEC-78"/>
    <property type="match status" value="1"/>
</dbReference>
<reference evidence="7" key="2">
    <citation type="submission" date="2024-01" db="EMBL/GenBank/DDBJ databases">
        <authorList>
            <person name="He J."/>
            <person name="Wang M."/>
            <person name="Zheng J."/>
            <person name="Liu Z."/>
        </authorList>
    </citation>
    <scope>NUCLEOTIDE SEQUENCE</scope>
    <source>
        <strain evidence="7">ZL_2023a</strain>
        <tissue evidence="7">Muscle</tissue>
    </source>
</reference>
<reference evidence="7 8" key="1">
    <citation type="journal article" date="2024" name="BMC Genomics">
        <title>Genome assembly of redclaw crayfish (Cherax quadricarinatus) provides insights into its immune adaptation and hypoxia tolerance.</title>
        <authorList>
            <person name="Liu Z."/>
            <person name="Zheng J."/>
            <person name="Li H."/>
            <person name="Fang K."/>
            <person name="Wang S."/>
            <person name="He J."/>
            <person name="Zhou D."/>
            <person name="Weng S."/>
            <person name="Chi M."/>
            <person name="Gu Z."/>
            <person name="He J."/>
            <person name="Li F."/>
            <person name="Wang M."/>
        </authorList>
    </citation>
    <scope>NUCLEOTIDE SEQUENCE [LARGE SCALE GENOMIC DNA]</scope>
    <source>
        <strain evidence="7">ZL_2023a</strain>
    </source>
</reference>
<feature type="chain" id="PRO_5044717359" description="Sushi domain-containing protein" evidence="5">
    <location>
        <begin position="40"/>
        <end position="160"/>
    </location>
</feature>